<gene>
    <name evidence="1" type="ORF">EDD32_3561</name>
</gene>
<dbReference type="InterPro" id="IPR046275">
    <property type="entry name" value="DUF6308"/>
</dbReference>
<dbReference type="Pfam" id="PF19827">
    <property type="entry name" value="DUF6308"/>
    <property type="match status" value="1"/>
</dbReference>
<dbReference type="OrthoDB" id="5178186at2"/>
<evidence type="ECO:0000313" key="2">
    <source>
        <dbReference type="Proteomes" id="UP000280726"/>
    </source>
</evidence>
<dbReference type="Proteomes" id="UP000280726">
    <property type="component" value="Unassembled WGS sequence"/>
</dbReference>
<name>A0A3N4ZCH2_9MICO</name>
<dbReference type="AlphaFoldDB" id="A0A3N4ZCH2"/>
<proteinExistence type="predicted"/>
<dbReference type="RefSeq" id="WP_123919643.1">
    <property type="nucleotide sequence ID" value="NZ_RKRA01000001.1"/>
</dbReference>
<keyword evidence="2" id="KW-1185">Reference proteome</keyword>
<accession>A0A3N4ZCH2</accession>
<comment type="caution">
    <text evidence="1">The sequence shown here is derived from an EMBL/GenBank/DDBJ whole genome shotgun (WGS) entry which is preliminary data.</text>
</comment>
<protein>
    <submittedName>
        <fullName evidence="1">Uncharacterized protein</fullName>
    </submittedName>
</protein>
<reference evidence="1 2" key="1">
    <citation type="submission" date="2018-11" db="EMBL/GenBank/DDBJ databases">
        <title>Sequencing the genomes of 1000 actinobacteria strains.</title>
        <authorList>
            <person name="Klenk H.-P."/>
        </authorList>
    </citation>
    <scope>NUCLEOTIDE SEQUENCE [LARGE SCALE GENOMIC DNA]</scope>
    <source>
        <strain evidence="1 2">DSM 14418</strain>
    </source>
</reference>
<organism evidence="1 2">
    <name type="scientific">Georgenia muralis</name>
    <dbReference type="NCBI Taxonomy" id="154117"/>
    <lineage>
        <taxon>Bacteria</taxon>
        <taxon>Bacillati</taxon>
        <taxon>Actinomycetota</taxon>
        <taxon>Actinomycetes</taxon>
        <taxon>Micrococcales</taxon>
        <taxon>Bogoriellaceae</taxon>
        <taxon>Georgenia</taxon>
    </lineage>
</organism>
<evidence type="ECO:0000313" key="1">
    <source>
        <dbReference type="EMBL" id="RPF29010.1"/>
    </source>
</evidence>
<sequence length="257" mass="28252">MTIDAPWVKAPATWPAVSTVVIGHARRQALIALSDDGPIPVGERLAAYYDVDGDHVGATFATMPPNDWHDITGADVLSVILVHGAIGPRAARRLLSGPHRGWTLTAMRDLPGRELLTADPDTLVAMEDFHLAVESTLASPTDADPSRWGTANKLCARKRPDLFPASDRNICRYLGLRDVREEWQVFRALMQDDDVRQAIEALPAAARSVSGDRQLQLDDSDLRLLDAALWTYTVGARPRPSRTRRRALLAQPDLPMS</sequence>
<dbReference type="EMBL" id="RKRA01000001">
    <property type="protein sequence ID" value="RPF29010.1"/>
    <property type="molecule type" value="Genomic_DNA"/>
</dbReference>